<dbReference type="Proteomes" id="UP001201020">
    <property type="component" value="Chromosome"/>
</dbReference>
<feature type="transmembrane region" description="Helical" evidence="1">
    <location>
        <begin position="940"/>
        <end position="962"/>
    </location>
</feature>
<dbReference type="EMBL" id="CP084166">
    <property type="protein sequence ID" value="UJG39887.1"/>
    <property type="molecule type" value="Genomic_DNA"/>
</dbReference>
<keyword evidence="1" id="KW-1133">Transmembrane helix</keyword>
<keyword evidence="1" id="KW-0472">Membrane</keyword>
<name>A0A9Y1BJD5_9ARCH</name>
<gene>
    <name evidence="2" type="ORF">K9W45_08490</name>
</gene>
<feature type="transmembrane region" description="Helical" evidence="1">
    <location>
        <begin position="12"/>
        <end position="28"/>
    </location>
</feature>
<keyword evidence="1" id="KW-0812">Transmembrane</keyword>
<evidence type="ECO:0000313" key="2">
    <source>
        <dbReference type="EMBL" id="UJG39887.1"/>
    </source>
</evidence>
<dbReference type="AlphaFoldDB" id="A0A9Y1BJD5"/>
<accession>A0A9Y1BJD5</accession>
<proteinExistence type="predicted"/>
<evidence type="ECO:0000256" key="1">
    <source>
        <dbReference type="SAM" id="Phobius"/>
    </source>
</evidence>
<organism evidence="2">
    <name type="scientific">Candidatus Heimdallarchaeum aukensis</name>
    <dbReference type="NCBI Taxonomy" id="2876573"/>
    <lineage>
        <taxon>Archaea</taxon>
        <taxon>Promethearchaeati</taxon>
        <taxon>Candidatus Heimdallarchaeota</taxon>
        <taxon>Candidatus Heimdallarchaeia (ex Rinke et al. 2021) (nom. nud.)</taxon>
        <taxon>Candidatus Heimdallarchaeales</taxon>
        <taxon>Candidatus Heimdallarchaeaceae</taxon>
        <taxon>Candidatus Heimdallarchaeum</taxon>
    </lineage>
</organism>
<sequence>MKLKSNPINKQLLIVLMITIIIGQFSFLDIQNSTLLNALTESDSISSVFTKTSLPKAQIVYSETNEPLIQTSSSNSSITYLKNSITVDENINVDYNKTISNFAPKIELNGRYKSDLNYLNLSDKEIGITLPEKGDFFLVGNVSDLKANIIQNSGAETAESFYANDSVHTGIELQRYLTSNGLSGNYSWKIYANNTTSLKYSTYMKDLSLFSRNIILSYDYKFDSNSSIQNVINSSVIFDFTFDTCRVAIYNWVYSNVGLEQVGQNDTSGDYDTFKFVRNTTWDDNWNSLSLNLSAILSEFSSNIPSQLEGFSIFVISPEQSESSFFFDNLKIESQPIPEEIELKLNGSLVNSIDDLKGSFSIQVHVEEKTDVNLIFSLNSSYTVEGQFSLQAIGNISLFSKRQLLLVPPDEILFNVSIDNIVTGVFGVVIGIPLNWSLVEYNSQYVTLISVNEFEDFDQYELLICNTSSLVTIFAIQNNVKSIVLTSSILFETLNVEFNLTFNSLSIKTNFFWIGPVSGGVILDIQNNMLEYRFPSIIPRGEYSIIFLNLNSTIFYYSCNISLTRYAADIAIVDSLTLPQYGSTSVNLSYHSLGNNISIENSSIYVFLDDTKVYSFTNITEVDFIVSMYYLSLGNHTVKIMAFSTFHASVVKIISLISYESPLNVVLDYFSLNDKYYSINLNVSCDGFPVAFAPLKFYIGNISGSGGALSGITDEMGYFQNKILVPLNILSINVTLHIMRYSSIIKIKTFTIINQILKVDVDKTDDELLLGNNVTFSYWIKYSAQNDRWFLPMVDGIPPVLNAYIDTGLFMIPVTWDNTSFYWQVKANSSTYSHKFVIICKGPQLNVKSYVTNNEIQFQLKIYASYLYKNASILLYSNINTSLSSYDWKITNSNGLEITDTYKIVISYSYVKISGLELAEGTYLLLNLIGINNSFNNTVIFIPLAIGSLTISAISFIGIKFYKKRKSLSIEL</sequence>
<reference evidence="2" key="1">
    <citation type="journal article" date="2022" name="Nat. Microbiol.">
        <title>Unique mobile elements and scalable gene flow at the prokaryote-eukaryote boundary revealed by circularized Asgard archaea genomes.</title>
        <authorList>
            <person name="Wu F."/>
            <person name="Speth D.R."/>
            <person name="Philosof A."/>
            <person name="Cremiere A."/>
            <person name="Narayanan A."/>
            <person name="Barco R.A."/>
            <person name="Connon S.A."/>
            <person name="Amend J.P."/>
            <person name="Antoshechkin I.A."/>
            <person name="Orphan V.J."/>
        </authorList>
    </citation>
    <scope>NUCLEOTIDE SEQUENCE</scope>
    <source>
        <strain evidence="2">PM71</strain>
    </source>
</reference>
<protein>
    <submittedName>
        <fullName evidence="2">Uncharacterized protein</fullName>
    </submittedName>
</protein>